<dbReference type="AlphaFoldDB" id="A0A2V5JDQ7"/>
<protein>
    <submittedName>
        <fullName evidence="2">Uncharacterized protein</fullName>
    </submittedName>
</protein>
<dbReference type="OrthoDB" id="4484477at2"/>
<gene>
    <name evidence="2" type="ORF">CVS30_15790</name>
</gene>
<comment type="caution">
    <text evidence="2">The sequence shown here is derived from an EMBL/GenBank/DDBJ whole genome shotgun (WGS) entry which is preliminary data.</text>
</comment>
<keyword evidence="3" id="KW-1185">Reference proteome</keyword>
<dbReference type="Proteomes" id="UP000247980">
    <property type="component" value="Unassembled WGS sequence"/>
</dbReference>
<dbReference type="EMBL" id="QJVC01000023">
    <property type="protein sequence ID" value="PYI37397.1"/>
    <property type="molecule type" value="Genomic_DNA"/>
</dbReference>
<accession>A0A2V5JDQ7</accession>
<evidence type="ECO:0000313" key="3">
    <source>
        <dbReference type="Proteomes" id="UP000247980"/>
    </source>
</evidence>
<reference evidence="2 3" key="1">
    <citation type="submission" date="2018-05" db="EMBL/GenBank/DDBJ databases">
        <title>Genetic diversity of glacier-inhabiting Cryobacterium bacteria in China and description of Cryobacterium mengkeensis sp. nov. and Arthrobacter glacialis sp. nov.</title>
        <authorList>
            <person name="Liu Q."/>
            <person name="Xin Y.-H."/>
        </authorList>
    </citation>
    <scope>NUCLEOTIDE SEQUENCE [LARGE SCALE GENOMIC DNA]</scope>
    <source>
        <strain evidence="2 3">B7</strain>
    </source>
</reference>
<feature type="region of interest" description="Disordered" evidence="1">
    <location>
        <begin position="1"/>
        <end position="29"/>
    </location>
</feature>
<feature type="compositionally biased region" description="Polar residues" evidence="1">
    <location>
        <begin position="1"/>
        <end position="18"/>
    </location>
</feature>
<proteinExistence type="predicted"/>
<sequence>MTSTTVSQSPKTTSSTAAHQHEWHLESAHNTSQGRVIYLKCLTGCGARRIDLVGANPTLRQELHTTTGRGK</sequence>
<name>A0A2V5JDQ7_9MICC</name>
<organism evidence="2 3">
    <name type="scientific">Arthrobacter psychrolactophilus</name>
    <dbReference type="NCBI Taxonomy" id="92442"/>
    <lineage>
        <taxon>Bacteria</taxon>
        <taxon>Bacillati</taxon>
        <taxon>Actinomycetota</taxon>
        <taxon>Actinomycetes</taxon>
        <taxon>Micrococcales</taxon>
        <taxon>Micrococcaceae</taxon>
        <taxon>Arthrobacter</taxon>
    </lineage>
</organism>
<evidence type="ECO:0000313" key="2">
    <source>
        <dbReference type="EMBL" id="PYI37397.1"/>
    </source>
</evidence>
<evidence type="ECO:0000256" key="1">
    <source>
        <dbReference type="SAM" id="MobiDB-lite"/>
    </source>
</evidence>